<keyword evidence="6 9" id="KW-0067">ATP-binding</keyword>
<feature type="binding site" evidence="9">
    <location>
        <position position="365"/>
    </location>
    <ligand>
        <name>L-aspartate</name>
        <dbReference type="ChEBI" id="CHEBI:29991"/>
    </ligand>
</feature>
<dbReference type="Gene3D" id="3.90.960.10">
    <property type="entry name" value="YbaK/aminoacyl-tRNA synthetase-associated domain"/>
    <property type="match status" value="1"/>
</dbReference>
<dbReference type="Gene3D" id="3.30.930.10">
    <property type="entry name" value="Bira Bifunctional Protein, Domain 2"/>
    <property type="match status" value="1"/>
</dbReference>
<feature type="binding site" evidence="9">
    <location>
        <position position="171"/>
    </location>
    <ligand>
        <name>L-aspartate</name>
        <dbReference type="ChEBI" id="CHEBI:29991"/>
    </ligand>
</feature>
<keyword evidence="7 9" id="KW-0648">Protein biosynthesis</keyword>
<feature type="binding site" evidence="9">
    <location>
        <position position="362"/>
    </location>
    <ligand>
        <name>ATP</name>
        <dbReference type="ChEBI" id="CHEBI:30616"/>
    </ligand>
</feature>
<evidence type="ECO:0000256" key="4">
    <source>
        <dbReference type="ARBA" id="ARBA00022598"/>
    </source>
</evidence>
<dbReference type="EMBL" id="MEXV01000044">
    <property type="protein sequence ID" value="OGD11534.1"/>
    <property type="molecule type" value="Genomic_DNA"/>
</dbReference>
<evidence type="ECO:0000256" key="5">
    <source>
        <dbReference type="ARBA" id="ARBA00022741"/>
    </source>
</evidence>
<dbReference type="GO" id="GO:0006422">
    <property type="term" value="P:aspartyl-tRNA aminoacylation"/>
    <property type="evidence" value="ECO:0007669"/>
    <property type="project" value="UniProtKB-UniRule"/>
</dbReference>
<comment type="similarity">
    <text evidence="2 9">Belongs to the class-II aminoacyl-tRNA synthetase family. Type 2 subfamily.</text>
</comment>
<dbReference type="AlphaFoldDB" id="A0A1F5A1A4"/>
<keyword evidence="4 9" id="KW-0436">Ligase</keyword>
<comment type="caution">
    <text evidence="11">The sequence shown here is derived from an EMBL/GenBank/DDBJ whole genome shotgun (WGS) entry which is preliminary data.</text>
</comment>
<dbReference type="PRINTS" id="PR01042">
    <property type="entry name" value="TRNASYNTHASP"/>
</dbReference>
<dbReference type="NCBIfam" id="NF003483">
    <property type="entry name" value="PRK05159.1"/>
    <property type="match status" value="1"/>
</dbReference>
<keyword evidence="8 9" id="KW-0030">Aminoacyl-tRNA synthetase</keyword>
<dbReference type="Gene3D" id="2.40.50.140">
    <property type="entry name" value="Nucleic acid-binding proteins"/>
    <property type="match status" value="1"/>
</dbReference>
<dbReference type="NCBIfam" id="TIGR00458">
    <property type="entry name" value="aspS_nondisc"/>
    <property type="match status" value="1"/>
</dbReference>
<evidence type="ECO:0000256" key="9">
    <source>
        <dbReference type="HAMAP-Rule" id="MF_02075"/>
    </source>
</evidence>
<evidence type="ECO:0000256" key="2">
    <source>
        <dbReference type="ARBA" id="ARBA00005312"/>
    </source>
</evidence>
<dbReference type="CDD" id="cd04317">
    <property type="entry name" value="EcAspRS_like_N"/>
    <property type="match status" value="1"/>
</dbReference>
<dbReference type="InterPro" id="IPR036754">
    <property type="entry name" value="YbaK/aa-tRNA-synt-asso_dom_sf"/>
</dbReference>
<evidence type="ECO:0000256" key="6">
    <source>
        <dbReference type="ARBA" id="ARBA00022840"/>
    </source>
</evidence>
<dbReference type="InterPro" id="IPR002312">
    <property type="entry name" value="Asp/Asn-tRNA-synth_IIb"/>
</dbReference>
<dbReference type="HAMAP" id="MF_02075">
    <property type="entry name" value="Asp_tRNA_synth_type2"/>
    <property type="match status" value="1"/>
</dbReference>
<dbReference type="Pfam" id="PF04073">
    <property type="entry name" value="tRNA_edit"/>
    <property type="match status" value="1"/>
</dbReference>
<feature type="binding site" evidence="9">
    <location>
        <position position="369"/>
    </location>
    <ligand>
        <name>L-aspartate</name>
        <dbReference type="ChEBI" id="CHEBI:29991"/>
    </ligand>
</feature>
<dbReference type="PANTHER" id="PTHR43450:SF1">
    <property type="entry name" value="ASPARTATE--TRNA LIGASE, CYTOPLASMIC"/>
    <property type="match status" value="1"/>
</dbReference>
<dbReference type="InterPro" id="IPR004364">
    <property type="entry name" value="Aa-tRNA-synt_II"/>
</dbReference>
<dbReference type="SUPFAM" id="SSF55681">
    <property type="entry name" value="Class II aaRS and biotin synthetases"/>
    <property type="match status" value="1"/>
</dbReference>
<dbReference type="Proteomes" id="UP000178579">
    <property type="component" value="Unassembled WGS sequence"/>
</dbReference>
<dbReference type="InterPro" id="IPR006195">
    <property type="entry name" value="aa-tRNA-synth_II"/>
</dbReference>
<dbReference type="GO" id="GO:0002161">
    <property type="term" value="F:aminoacyl-tRNA deacylase activity"/>
    <property type="evidence" value="ECO:0007669"/>
    <property type="project" value="InterPro"/>
</dbReference>
<dbReference type="InterPro" id="IPR007214">
    <property type="entry name" value="YbaK/aa-tRNA-synth-assoc-dom"/>
</dbReference>
<comment type="caution">
    <text evidence="9">Lacks conserved residue(s) required for the propagation of feature annotation.</text>
</comment>
<dbReference type="PANTHER" id="PTHR43450">
    <property type="entry name" value="ASPARTYL-TRNA SYNTHETASE"/>
    <property type="match status" value="1"/>
</dbReference>
<comment type="subunit">
    <text evidence="9">Homodimer.</text>
</comment>
<sequence length="613" mass="69055">MSKKMDRTLTSETVSKIGETILLKGWVDTRRDHGQIVFIDLRDRTGLVQIVARPELVEGLHSEDVIYVTGPVKARPEKLINPKLATGTVEVEAAKVELISKAAELPFDMGAEGLNLELPTLLDYRSLVLRHPKVQAIFRIQEVVIDSFRRALKAKDFLEFQAPSIISSAPEGGADIFEVKYFGHKAYLAQSPQLYKSLLVSAFERVFSVNKVFRAEPSVTTRHLTEVVSLDAEMGFIGSWLEVRDMAEYTIKFILDEVTKNCTKELELFAAVIPEVPQKIPTLKLREAQEIIYQRTGRDCRREKDPAPEDEREICLWAKETQHSDLVFISHYPTKYRPFYTYPDDEDPEYNQGFDLIGRGVEWMTGGRRIHDYQTLVEHAKKWGVNPDNIQLYLQAFKYGMPPLGGFAFGAERITMHILGLSNIREASLFPRDMERVDVRLSTLKKASGNDVSATVHGEEVFSRIKSKLDAAGVHYKSLDHDPVFTSADSARIRGTQIQQGAKALVMFADKSPILVVISASLKADTKLLKQFLQVKDLRMATAAEVNQLTGLETGCIPPFGSVLGLKTYQDKSLSQNDEIAFNAGLHTRSIIMKYEDFNNIEHPQVGEFSSEK</sequence>
<dbReference type="GO" id="GO:0005829">
    <property type="term" value="C:cytosol"/>
    <property type="evidence" value="ECO:0007669"/>
    <property type="project" value="TreeGrafter"/>
</dbReference>
<feature type="domain" description="Aminoacyl-transfer RNA synthetases class-II family profile" evidence="10">
    <location>
        <begin position="138"/>
        <end position="431"/>
    </location>
</feature>
<comment type="subcellular location">
    <subcellularLocation>
        <location evidence="1 9">Cytoplasm</location>
    </subcellularLocation>
</comment>
<dbReference type="GO" id="GO:0005524">
    <property type="term" value="F:ATP binding"/>
    <property type="evidence" value="ECO:0007669"/>
    <property type="project" value="UniProtKB-UniRule"/>
</dbReference>
<feature type="binding site" evidence="9">
    <location>
        <begin position="410"/>
        <end position="413"/>
    </location>
    <ligand>
        <name>ATP</name>
        <dbReference type="ChEBI" id="CHEBI:30616"/>
    </ligand>
</feature>
<comment type="catalytic activity">
    <reaction evidence="9">
        <text>tRNA(Asp) + L-aspartate + ATP = L-aspartyl-tRNA(Asp) + AMP + diphosphate</text>
        <dbReference type="Rhea" id="RHEA:19649"/>
        <dbReference type="Rhea" id="RHEA-COMP:9660"/>
        <dbReference type="Rhea" id="RHEA-COMP:9678"/>
        <dbReference type="ChEBI" id="CHEBI:29991"/>
        <dbReference type="ChEBI" id="CHEBI:30616"/>
        <dbReference type="ChEBI" id="CHEBI:33019"/>
        <dbReference type="ChEBI" id="CHEBI:78442"/>
        <dbReference type="ChEBI" id="CHEBI:78516"/>
        <dbReference type="ChEBI" id="CHEBI:456215"/>
        <dbReference type="EC" id="6.1.1.12"/>
    </reaction>
</comment>
<protein>
    <recommendedName>
        <fullName evidence="9">Aspartate--tRNA ligase</fullName>
        <ecNumber evidence="9">6.1.1.12</ecNumber>
    </recommendedName>
    <alternativeName>
        <fullName evidence="9">Aspartyl-tRNA synthetase</fullName>
        <shortName evidence="9">AspRS</shortName>
    </alternativeName>
</protein>
<dbReference type="SUPFAM" id="SSF55826">
    <property type="entry name" value="YbaK/ProRS associated domain"/>
    <property type="match status" value="1"/>
</dbReference>
<dbReference type="SUPFAM" id="SSF50249">
    <property type="entry name" value="Nucleic acid-binding proteins"/>
    <property type="match status" value="1"/>
</dbReference>
<dbReference type="GO" id="GO:0003723">
    <property type="term" value="F:RNA binding"/>
    <property type="evidence" value="ECO:0007669"/>
    <property type="project" value="TreeGrafter"/>
</dbReference>
<dbReference type="GO" id="GO:0017101">
    <property type="term" value="C:aminoacyl-tRNA synthetase multienzyme complex"/>
    <property type="evidence" value="ECO:0007669"/>
    <property type="project" value="TreeGrafter"/>
</dbReference>
<dbReference type="EC" id="6.1.1.12" evidence="9"/>
<organism evidence="11 12">
    <name type="scientific">Candidatus Amesbacteria bacterium RIFOXYD1_FULL_47_9</name>
    <dbReference type="NCBI Taxonomy" id="1797267"/>
    <lineage>
        <taxon>Bacteria</taxon>
        <taxon>Candidatus Amesiibacteriota</taxon>
    </lineage>
</organism>
<dbReference type="InterPro" id="IPR004523">
    <property type="entry name" value="Asp-tRNA_synthase_2"/>
</dbReference>
<accession>A0A1F5A1A4</accession>
<evidence type="ECO:0000256" key="3">
    <source>
        <dbReference type="ARBA" id="ARBA00022490"/>
    </source>
</evidence>
<feature type="binding site" evidence="9">
    <location>
        <begin position="222"/>
        <end position="224"/>
    </location>
    <ligand>
        <name>ATP</name>
        <dbReference type="ChEBI" id="CHEBI:30616"/>
    </ligand>
</feature>
<gene>
    <name evidence="9" type="primary">aspS</name>
    <name evidence="11" type="ORF">A2576_01180</name>
</gene>
<evidence type="ECO:0000256" key="8">
    <source>
        <dbReference type="ARBA" id="ARBA00023146"/>
    </source>
</evidence>
<proteinExistence type="inferred from homology"/>
<dbReference type="InterPro" id="IPR012340">
    <property type="entry name" value="NA-bd_OB-fold"/>
</dbReference>
<dbReference type="InterPro" id="IPR045864">
    <property type="entry name" value="aa-tRNA-synth_II/BPL/LPL"/>
</dbReference>
<name>A0A1F5A1A4_9BACT</name>
<feature type="region of interest" description="Aspartate" evidence="9">
    <location>
        <begin position="193"/>
        <end position="196"/>
    </location>
</feature>
<dbReference type="Pfam" id="PF01336">
    <property type="entry name" value="tRNA_anti-codon"/>
    <property type="match status" value="1"/>
</dbReference>
<dbReference type="InterPro" id="IPR047089">
    <property type="entry name" value="Asp-tRNA-ligase_1_N"/>
</dbReference>
<evidence type="ECO:0000259" key="10">
    <source>
        <dbReference type="PROSITE" id="PS50862"/>
    </source>
</evidence>
<evidence type="ECO:0000256" key="1">
    <source>
        <dbReference type="ARBA" id="ARBA00004496"/>
    </source>
</evidence>
<reference evidence="11 12" key="1">
    <citation type="journal article" date="2016" name="Nat. Commun.">
        <title>Thousands of microbial genomes shed light on interconnected biogeochemical processes in an aquifer system.</title>
        <authorList>
            <person name="Anantharaman K."/>
            <person name="Brown C.T."/>
            <person name="Hug L.A."/>
            <person name="Sharon I."/>
            <person name="Castelle C.J."/>
            <person name="Probst A.J."/>
            <person name="Thomas B.C."/>
            <person name="Singh A."/>
            <person name="Wilkins M.J."/>
            <person name="Karaoz U."/>
            <person name="Brodie E.L."/>
            <person name="Williams K.H."/>
            <person name="Hubbard S.S."/>
            <person name="Banfield J.F."/>
        </authorList>
    </citation>
    <scope>NUCLEOTIDE SEQUENCE [LARGE SCALE GENOMIC DNA]</scope>
</reference>
<dbReference type="PROSITE" id="PS50862">
    <property type="entry name" value="AA_TRNA_LIGASE_II"/>
    <property type="match status" value="1"/>
</dbReference>
<dbReference type="InterPro" id="IPR004365">
    <property type="entry name" value="NA-bd_OB_tRNA"/>
</dbReference>
<evidence type="ECO:0000256" key="7">
    <source>
        <dbReference type="ARBA" id="ARBA00022917"/>
    </source>
</evidence>
<feature type="binding site" evidence="9">
    <location>
        <begin position="214"/>
        <end position="216"/>
    </location>
    <ligand>
        <name>ATP</name>
        <dbReference type="ChEBI" id="CHEBI:30616"/>
    </ligand>
</feature>
<feature type="binding site" evidence="9">
    <location>
        <position position="214"/>
    </location>
    <ligand>
        <name>L-aspartate</name>
        <dbReference type="ChEBI" id="CHEBI:29991"/>
    </ligand>
</feature>
<dbReference type="GO" id="GO:0004815">
    <property type="term" value="F:aspartate-tRNA ligase activity"/>
    <property type="evidence" value="ECO:0007669"/>
    <property type="project" value="UniProtKB-UniRule"/>
</dbReference>
<keyword evidence="3 9" id="KW-0963">Cytoplasm</keyword>
<evidence type="ECO:0000313" key="11">
    <source>
        <dbReference type="EMBL" id="OGD11534.1"/>
    </source>
</evidence>
<keyword evidence="5 9" id="KW-0547">Nucleotide-binding</keyword>
<dbReference type="Pfam" id="PF00152">
    <property type="entry name" value="tRNA-synt_2"/>
    <property type="match status" value="1"/>
</dbReference>
<comment type="function">
    <text evidence="9">Catalyzes the attachment of L-aspartate to tRNA(Asp) in a two-step reaction: L-aspartate is first activated by ATP to form Asp-AMP and then transferred to the acceptor end of tRNA(Asp).</text>
</comment>
<evidence type="ECO:0000313" key="12">
    <source>
        <dbReference type="Proteomes" id="UP000178579"/>
    </source>
</evidence>